<dbReference type="PROSITE" id="PS51898">
    <property type="entry name" value="TYR_RECOMBINASE"/>
    <property type="match status" value="1"/>
</dbReference>
<comment type="similarity">
    <text evidence="1">Belongs to the 'phage' integrase family.</text>
</comment>
<dbReference type="InterPro" id="IPR002104">
    <property type="entry name" value="Integrase_catalytic"/>
</dbReference>
<evidence type="ECO:0000313" key="6">
    <source>
        <dbReference type="EMBL" id="ACL60260.1"/>
    </source>
</evidence>
<dbReference type="InterPro" id="IPR046668">
    <property type="entry name" value="DUF6538"/>
</dbReference>
<proteinExistence type="inferred from homology"/>
<keyword evidence="3" id="KW-0238">DNA-binding</keyword>
<dbReference type="AlphaFoldDB" id="B8IMR7"/>
<reference evidence="6 7" key="1">
    <citation type="submission" date="2009-01" db="EMBL/GenBank/DDBJ databases">
        <title>Complete sequence of chromosome of Methylobacterium nodulans ORS 2060.</title>
        <authorList>
            <consortium name="US DOE Joint Genome Institute"/>
            <person name="Lucas S."/>
            <person name="Copeland A."/>
            <person name="Lapidus A."/>
            <person name="Glavina del Rio T."/>
            <person name="Dalin E."/>
            <person name="Tice H."/>
            <person name="Bruce D."/>
            <person name="Goodwin L."/>
            <person name="Pitluck S."/>
            <person name="Sims D."/>
            <person name="Brettin T."/>
            <person name="Detter J.C."/>
            <person name="Han C."/>
            <person name="Larimer F."/>
            <person name="Land M."/>
            <person name="Hauser L."/>
            <person name="Kyrpides N."/>
            <person name="Ivanova N."/>
            <person name="Marx C.J."/>
            <person name="Richardson P."/>
        </authorList>
    </citation>
    <scope>NUCLEOTIDE SEQUENCE [LARGE SCALE GENOMIC DNA]</scope>
    <source>
        <strain evidence="7">LMG 21967 / CNCM I-2342 / ORS 2060</strain>
    </source>
</reference>
<keyword evidence="4" id="KW-0233">DNA recombination</keyword>
<dbReference type="InterPro" id="IPR013762">
    <property type="entry name" value="Integrase-like_cat_sf"/>
</dbReference>
<feature type="domain" description="Tyr recombinase" evidence="5">
    <location>
        <begin position="367"/>
        <end position="573"/>
    </location>
</feature>
<dbReference type="SUPFAM" id="SSF56349">
    <property type="entry name" value="DNA breaking-rejoining enzymes"/>
    <property type="match status" value="1"/>
</dbReference>
<dbReference type="Gene3D" id="1.10.443.10">
    <property type="entry name" value="Intergrase catalytic core"/>
    <property type="match status" value="1"/>
</dbReference>
<dbReference type="InterPro" id="IPR011010">
    <property type="entry name" value="DNA_brk_join_enz"/>
</dbReference>
<dbReference type="eggNOG" id="COG0582">
    <property type="taxonomic scope" value="Bacteria"/>
</dbReference>
<dbReference type="GO" id="GO:0003677">
    <property type="term" value="F:DNA binding"/>
    <property type="evidence" value="ECO:0007669"/>
    <property type="project" value="UniProtKB-KW"/>
</dbReference>
<dbReference type="InterPro" id="IPR050090">
    <property type="entry name" value="Tyrosine_recombinase_XerCD"/>
</dbReference>
<dbReference type="Proteomes" id="UP000008207">
    <property type="component" value="Chromosome"/>
</dbReference>
<accession>B8IMR7</accession>
<dbReference type="HOGENOM" id="CLU_022238_3_1_5"/>
<sequence length="588" mass="66710">MAGETVAHQPNLVLRNGTFYLRIRVPLDLVGALGRTHIVRSLRTKERKQALSRFRLEQARVERDFASARRDRDDDASLRRVLAAGRIERLSRRDLETLTVRWFERAVQRVAPGSSRGDATRFIDWDEILSEIRNDTSVLQSPKPADYAERVQFAANQVLLEAGFPAQPDGPGKLKRHIKVPAVDRQTEQYRELEQLVRRCLLELNQRQIADLTGQRAEAVDPLFDTARRSHDSSPKRTLNALISEFEKDPGRGARTGKTNTDYRMVFTAMREIIGPDTEVQSISREHTKRVRDLFLALPPNATKRFPGMTLLQAGELAQRNRLATLNIQTINSHLTKMSTMFNWAIKEEWIGRNPASGLAIDEVQKNKREPFDLEQLRAIFSAPIYAGCQDDEAGYAKPGGSHPRRARFWVPLLSLFHGLRLNEACQLRVEDLAERNGITVLHVRAADADQRIKSKAGTRIVPLHPEVIKIGFVDYVRDLPVEGDGRIFPELQKDTRGYYSDAFQKWFSRFLHSCGAAKTGTKFHSFRHGWADRLREAGVPEDRRRALGGWASTGADAGYGKGFPTRILAEDIAKVEYRGLDLKFLHA</sequence>
<gene>
    <name evidence="6" type="ordered locus">Mnod_5416</name>
</gene>
<evidence type="ECO:0000256" key="1">
    <source>
        <dbReference type="ARBA" id="ARBA00008857"/>
    </source>
</evidence>
<evidence type="ECO:0000256" key="4">
    <source>
        <dbReference type="ARBA" id="ARBA00023172"/>
    </source>
</evidence>
<dbReference type="OrthoDB" id="9784724at2"/>
<evidence type="ECO:0000313" key="7">
    <source>
        <dbReference type="Proteomes" id="UP000008207"/>
    </source>
</evidence>
<protein>
    <submittedName>
        <fullName evidence="6">Integrase family protein</fullName>
    </submittedName>
</protein>
<dbReference type="GO" id="GO:0006310">
    <property type="term" value="P:DNA recombination"/>
    <property type="evidence" value="ECO:0007669"/>
    <property type="project" value="UniProtKB-KW"/>
</dbReference>
<evidence type="ECO:0000259" key="5">
    <source>
        <dbReference type="PROSITE" id="PS51898"/>
    </source>
</evidence>
<name>B8IMR7_METNO</name>
<dbReference type="CDD" id="cd01184">
    <property type="entry name" value="INT_C_like_1"/>
    <property type="match status" value="1"/>
</dbReference>
<dbReference type="KEGG" id="mno:Mnod_5416"/>
<dbReference type="EMBL" id="CP001349">
    <property type="protein sequence ID" value="ACL60260.1"/>
    <property type="molecule type" value="Genomic_DNA"/>
</dbReference>
<dbReference type="STRING" id="460265.Mnod_5416"/>
<dbReference type="GO" id="GO:0015074">
    <property type="term" value="P:DNA integration"/>
    <property type="evidence" value="ECO:0007669"/>
    <property type="project" value="UniProtKB-KW"/>
</dbReference>
<dbReference type="InterPro" id="IPR010998">
    <property type="entry name" value="Integrase_recombinase_N"/>
</dbReference>
<dbReference type="RefSeq" id="WP_015931869.1">
    <property type="nucleotide sequence ID" value="NC_011894.1"/>
</dbReference>
<dbReference type="PANTHER" id="PTHR30349:SF41">
    <property type="entry name" value="INTEGRASE_RECOMBINASE PROTEIN MJ0367-RELATED"/>
    <property type="match status" value="1"/>
</dbReference>
<keyword evidence="2" id="KW-0229">DNA integration</keyword>
<dbReference type="Pfam" id="PF20172">
    <property type="entry name" value="DUF6538"/>
    <property type="match status" value="1"/>
</dbReference>
<dbReference type="PANTHER" id="PTHR30349">
    <property type="entry name" value="PHAGE INTEGRASE-RELATED"/>
    <property type="match status" value="1"/>
</dbReference>
<evidence type="ECO:0000256" key="2">
    <source>
        <dbReference type="ARBA" id="ARBA00022908"/>
    </source>
</evidence>
<keyword evidence="7" id="KW-1185">Reference proteome</keyword>
<dbReference type="Gene3D" id="1.10.150.130">
    <property type="match status" value="1"/>
</dbReference>
<dbReference type="Pfam" id="PF00589">
    <property type="entry name" value="Phage_integrase"/>
    <property type="match status" value="1"/>
</dbReference>
<evidence type="ECO:0000256" key="3">
    <source>
        <dbReference type="ARBA" id="ARBA00023125"/>
    </source>
</evidence>
<organism evidence="6 7">
    <name type="scientific">Methylobacterium nodulans (strain LMG 21967 / CNCM I-2342 / ORS 2060)</name>
    <dbReference type="NCBI Taxonomy" id="460265"/>
    <lineage>
        <taxon>Bacteria</taxon>
        <taxon>Pseudomonadati</taxon>
        <taxon>Pseudomonadota</taxon>
        <taxon>Alphaproteobacteria</taxon>
        <taxon>Hyphomicrobiales</taxon>
        <taxon>Methylobacteriaceae</taxon>
        <taxon>Methylobacterium</taxon>
    </lineage>
</organism>